<dbReference type="CDD" id="cd02809">
    <property type="entry name" value="alpha_hydroxyacid_oxid_FMN"/>
    <property type="match status" value="1"/>
</dbReference>
<comment type="catalytic activity">
    <reaction evidence="6">
        <text>2-hydroxyoctanoate + O2 = 2-oxooctanoate + H2O2</text>
        <dbReference type="Rhea" id="RHEA:67940"/>
        <dbReference type="ChEBI" id="CHEBI:15379"/>
        <dbReference type="ChEBI" id="CHEBI:16240"/>
        <dbReference type="ChEBI" id="CHEBI:133514"/>
        <dbReference type="ChEBI" id="CHEBI:176689"/>
    </reaction>
    <physiologicalReaction direction="left-to-right" evidence="6">
        <dbReference type="Rhea" id="RHEA:67941"/>
    </physiologicalReaction>
</comment>
<comment type="cofactor">
    <cofactor evidence="1">
        <name>FMN</name>
        <dbReference type="ChEBI" id="CHEBI:58210"/>
    </cofactor>
</comment>
<feature type="binding site" evidence="8">
    <location>
        <position position="21"/>
    </location>
    <ligand>
        <name>glyoxylate</name>
        <dbReference type="ChEBI" id="CHEBI:36655"/>
    </ligand>
</feature>
<dbReference type="PANTHER" id="PTHR10578">
    <property type="entry name" value="S -2-HYDROXY-ACID OXIDASE-RELATED"/>
    <property type="match status" value="1"/>
</dbReference>
<protein>
    <recommendedName>
        <fullName evidence="2">(S)-2-hydroxy-acid oxidase</fullName>
        <ecNumber evidence="2">1.1.3.15</ecNumber>
    </recommendedName>
</protein>
<feature type="binding site" evidence="8">
    <location>
        <position position="248"/>
    </location>
    <ligand>
        <name>glyoxylate</name>
        <dbReference type="ChEBI" id="CHEBI:36655"/>
    </ligand>
</feature>
<dbReference type="InterPro" id="IPR037396">
    <property type="entry name" value="FMN_HAD"/>
</dbReference>
<dbReference type="Gene3D" id="3.20.20.70">
    <property type="entry name" value="Aldolase class I"/>
    <property type="match status" value="1"/>
</dbReference>
<accession>G3MPZ0</accession>
<feature type="domain" description="FMN hydroxy acid dehydrogenase" evidence="9">
    <location>
        <begin position="1"/>
        <end position="353"/>
    </location>
</feature>
<evidence type="ECO:0000256" key="1">
    <source>
        <dbReference type="ARBA" id="ARBA00001917"/>
    </source>
</evidence>
<dbReference type="InterPro" id="IPR000262">
    <property type="entry name" value="FMN-dep_DH"/>
</dbReference>
<comment type="similarity">
    <text evidence="4">Belongs to the FMN-dependent alpha-hydroxy acid dehydrogenase family.</text>
</comment>
<evidence type="ECO:0000256" key="7">
    <source>
        <dbReference type="PIRSR" id="PIRSR000138-1"/>
    </source>
</evidence>
<dbReference type="InterPro" id="IPR013785">
    <property type="entry name" value="Aldolase_TIM"/>
</dbReference>
<keyword evidence="3" id="KW-0560">Oxidoreductase</keyword>
<dbReference type="EMBL" id="JO843941">
    <property type="protein sequence ID" value="AEO35558.1"/>
    <property type="molecule type" value="mRNA"/>
</dbReference>
<dbReference type="AlphaFoldDB" id="G3MPZ0"/>
<dbReference type="PROSITE" id="PS00557">
    <property type="entry name" value="FMN_HYDROXY_ACID_DH_1"/>
    <property type="match status" value="1"/>
</dbReference>
<evidence type="ECO:0000256" key="8">
    <source>
        <dbReference type="PIRSR" id="PIRSR000138-2"/>
    </source>
</evidence>
<comment type="catalytic activity">
    <reaction evidence="5">
        <text>a (2S)-2-hydroxycarboxylate + O2 = a 2-oxocarboxylate + H2O2</text>
        <dbReference type="Rhea" id="RHEA:16789"/>
        <dbReference type="ChEBI" id="CHEBI:15379"/>
        <dbReference type="ChEBI" id="CHEBI:16240"/>
        <dbReference type="ChEBI" id="CHEBI:35179"/>
        <dbReference type="ChEBI" id="CHEBI:58123"/>
        <dbReference type="EC" id="1.1.3.15"/>
    </reaction>
    <physiologicalReaction direction="left-to-right" evidence="5">
        <dbReference type="Rhea" id="RHEA:16790"/>
    </physiologicalReaction>
</comment>
<dbReference type="GO" id="GO:0003973">
    <property type="term" value="F:(S)-2-hydroxy-acid oxidase activity"/>
    <property type="evidence" value="ECO:0007669"/>
    <property type="project" value="UniProtKB-EC"/>
</dbReference>
<feature type="binding site" evidence="8">
    <location>
        <position position="251"/>
    </location>
    <ligand>
        <name>glyoxylate</name>
        <dbReference type="ChEBI" id="CHEBI:36655"/>
    </ligand>
</feature>
<feature type="binding site" evidence="8">
    <location>
        <position position="103"/>
    </location>
    <ligand>
        <name>FMN</name>
        <dbReference type="ChEBI" id="CHEBI:58210"/>
    </ligand>
</feature>
<evidence type="ECO:0000256" key="5">
    <source>
        <dbReference type="ARBA" id="ARBA00029325"/>
    </source>
</evidence>
<keyword evidence="8" id="KW-0288">FMN</keyword>
<evidence type="ECO:0000256" key="2">
    <source>
        <dbReference type="ARBA" id="ARBA00013087"/>
    </source>
</evidence>
<evidence type="ECO:0000256" key="4">
    <source>
        <dbReference type="ARBA" id="ARBA00024042"/>
    </source>
</evidence>
<feature type="binding site" evidence="8">
    <location>
        <position position="246"/>
    </location>
    <ligand>
        <name>FMN</name>
        <dbReference type="ChEBI" id="CHEBI:58210"/>
    </ligand>
</feature>
<proteinExistence type="evidence at transcript level"/>
<feature type="binding site" evidence="8">
    <location>
        <begin position="302"/>
        <end position="303"/>
    </location>
    <ligand>
        <name>FMN</name>
        <dbReference type="ChEBI" id="CHEBI:58210"/>
    </ligand>
</feature>
<dbReference type="PANTHER" id="PTHR10578:SF146">
    <property type="entry name" value="OXIDASE, PUTATIVE-RELATED"/>
    <property type="match status" value="1"/>
</dbReference>
<dbReference type="GO" id="GO:0010181">
    <property type="term" value="F:FMN binding"/>
    <property type="evidence" value="ECO:0007669"/>
    <property type="project" value="InterPro"/>
</dbReference>
<feature type="binding site" evidence="8">
    <location>
        <position position="125"/>
    </location>
    <ligand>
        <name>FMN</name>
        <dbReference type="ChEBI" id="CHEBI:58210"/>
    </ligand>
</feature>
<dbReference type="EC" id="1.1.3.15" evidence="2"/>
<feature type="binding site" evidence="8">
    <location>
        <begin position="279"/>
        <end position="283"/>
    </location>
    <ligand>
        <name>FMN</name>
        <dbReference type="ChEBI" id="CHEBI:58210"/>
    </ligand>
</feature>
<feature type="binding site" evidence="8">
    <location>
        <position position="224"/>
    </location>
    <ligand>
        <name>FMN</name>
        <dbReference type="ChEBI" id="CHEBI:58210"/>
    </ligand>
</feature>
<dbReference type="Pfam" id="PF01070">
    <property type="entry name" value="FMN_dh"/>
    <property type="match status" value="1"/>
</dbReference>
<name>G3MPZ0_AMBMU</name>
<evidence type="ECO:0000256" key="3">
    <source>
        <dbReference type="ARBA" id="ARBA00023002"/>
    </source>
</evidence>
<dbReference type="SUPFAM" id="SSF51395">
    <property type="entry name" value="FMN-linked oxidoreductases"/>
    <property type="match status" value="1"/>
</dbReference>
<evidence type="ECO:0000313" key="10">
    <source>
        <dbReference type="EMBL" id="AEO35558.1"/>
    </source>
</evidence>
<feature type="active site" description="Proton acceptor" evidence="7">
    <location>
        <position position="248"/>
    </location>
</feature>
<dbReference type="InterPro" id="IPR008259">
    <property type="entry name" value="FMN_hydac_DH_AS"/>
</dbReference>
<keyword evidence="8" id="KW-0285">Flavoprotein</keyword>
<dbReference type="GO" id="GO:0005777">
    <property type="term" value="C:peroxisome"/>
    <property type="evidence" value="ECO:0007669"/>
    <property type="project" value="UniProtKB-ARBA"/>
</dbReference>
<evidence type="ECO:0000256" key="6">
    <source>
        <dbReference type="ARBA" id="ARBA00029327"/>
    </source>
</evidence>
<dbReference type="PROSITE" id="PS51349">
    <property type="entry name" value="FMN_HYDROXY_ACID_DH_2"/>
    <property type="match status" value="1"/>
</dbReference>
<dbReference type="InterPro" id="IPR012133">
    <property type="entry name" value="Alpha-hydoxy_acid_DH_FMN"/>
</dbReference>
<reference evidence="10" key="1">
    <citation type="journal article" date="2011" name="PLoS ONE">
        <title>A deep insight into the sialotranscriptome of the gulf coast tick, Amblyomma maculatum.</title>
        <authorList>
            <person name="Karim S."/>
            <person name="Singh P."/>
            <person name="Ribeiro J.M."/>
        </authorList>
    </citation>
    <scope>NUCLEOTIDE SEQUENCE</scope>
    <source>
        <tissue evidence="10">Salivary gland</tissue>
    </source>
</reference>
<organism evidence="10">
    <name type="scientific">Amblyomma maculatum</name>
    <name type="common">Gulf Coast tick</name>
    <dbReference type="NCBI Taxonomy" id="34609"/>
    <lineage>
        <taxon>Eukaryota</taxon>
        <taxon>Metazoa</taxon>
        <taxon>Ecdysozoa</taxon>
        <taxon>Arthropoda</taxon>
        <taxon>Chelicerata</taxon>
        <taxon>Arachnida</taxon>
        <taxon>Acari</taxon>
        <taxon>Parasitiformes</taxon>
        <taxon>Ixodida</taxon>
        <taxon>Ixodoidea</taxon>
        <taxon>Ixodidae</taxon>
        <taxon>Amblyomminae</taxon>
        <taxon>Amblyomma</taxon>
    </lineage>
</organism>
<evidence type="ECO:0000259" key="9">
    <source>
        <dbReference type="PROSITE" id="PS51349"/>
    </source>
</evidence>
<feature type="binding site" evidence="8">
    <location>
        <position position="153"/>
    </location>
    <ligand>
        <name>FMN</name>
        <dbReference type="ChEBI" id="CHEBI:58210"/>
    </ligand>
</feature>
<dbReference type="PIRSF" id="PIRSF000138">
    <property type="entry name" value="Al-hdrx_acd_dh"/>
    <property type="match status" value="1"/>
</dbReference>
<sequence>MCISDIHRLANEKLETAVRLYYDSGAGEEQTLRENREAFNRLRFRPKLLMDVSRVNTETTLLGSAVSMPVGFAPSVMQQLAHPDGETGTAQAAEAAGTVMILSALSTVSLEEVRHSAPNCTLWLQTFLFKDRALTESLVKRAADAGFSAIVLTVDSPLFGHEMKPSKCRFSLPNNFRLSNLERSLPKTNATAFDLFVDDLISQSGVWSDIAWLRSVSGLPVVVKGVLTPEAAVNSLRSGAAAIIVSNHGGRQLDGTPASIEALPVILAAVGESLEVYLDSGVRTGADVAKALALGTRAVFIGRPVLWGLAYNGKEGVSTVLHIIKNELERTLKLLGCSDISALSEDYVVNKDYYSAFHYVPSRCHAASEQKRTHQLNSTADIKRYR</sequence>
<dbReference type="FunFam" id="3.20.20.70:FF:000056">
    <property type="entry name" value="hydroxyacid oxidase 2"/>
    <property type="match status" value="1"/>
</dbReference>